<dbReference type="EMBL" id="RJKE01000001">
    <property type="protein sequence ID" value="ROO90971.1"/>
    <property type="molecule type" value="Genomic_DNA"/>
</dbReference>
<evidence type="ECO:0000256" key="1">
    <source>
        <dbReference type="ARBA" id="ARBA00005662"/>
    </source>
</evidence>
<dbReference type="PROSITE" id="PS51257">
    <property type="entry name" value="PROKAR_LIPOPROTEIN"/>
    <property type="match status" value="1"/>
</dbReference>
<evidence type="ECO:0000313" key="5">
    <source>
        <dbReference type="Proteomes" id="UP000272400"/>
    </source>
</evidence>
<evidence type="ECO:0000256" key="2">
    <source>
        <dbReference type="SAM" id="SignalP"/>
    </source>
</evidence>
<dbReference type="SMART" id="SM00854">
    <property type="entry name" value="PGA_cap"/>
    <property type="match status" value="1"/>
</dbReference>
<keyword evidence="5" id="KW-1185">Reference proteome</keyword>
<dbReference type="SUPFAM" id="SSF56300">
    <property type="entry name" value="Metallo-dependent phosphatases"/>
    <property type="match status" value="1"/>
</dbReference>
<comment type="similarity">
    <text evidence="1">Belongs to the CapA family.</text>
</comment>
<name>A0A3N1DBS4_9ACTN</name>
<feature type="domain" description="Capsule synthesis protein CapA" evidence="3">
    <location>
        <begin position="37"/>
        <end position="219"/>
    </location>
</feature>
<dbReference type="InterPro" id="IPR019079">
    <property type="entry name" value="Capsule_synth_CapA"/>
</dbReference>
<dbReference type="InterPro" id="IPR029052">
    <property type="entry name" value="Metallo-depent_PP-like"/>
</dbReference>
<keyword evidence="2" id="KW-0732">Signal</keyword>
<feature type="signal peptide" evidence="2">
    <location>
        <begin position="1"/>
        <end position="19"/>
    </location>
</feature>
<sequence length="283" mass="28178">MRRLIAVGALLALAGCASSGTDTASEADRGTAGAVFTLAFAGDVSFTGDLAGRLDDPAKALSTAAPQLGAADVTVVHASDVKALPALQAAGVDAAMVGAAEVPADTTMPVMGGTFEPLVANVNGGQVAFFGAEQKVAGDDRLIQAIKDADGKYSAVVVYSEWGEKGQSCPDDAQKSEAAKYIDAGADAVVGSGAGVLQGGGLLKEKYVHYGLGSFITPDFDAAGPTGQTGVLTLTFSGSIVTGADWAPAAIEAPGLPAPLKDEAAQNAYTAWQALTGCAGLKQ</sequence>
<dbReference type="InterPro" id="IPR052169">
    <property type="entry name" value="CW_Biosynth-Accessory"/>
</dbReference>
<protein>
    <submittedName>
        <fullName evidence="4">Poly-gamma-glutamate synthesis protein (Capsule biosynthesis protein)</fullName>
    </submittedName>
</protein>
<reference evidence="4 5" key="1">
    <citation type="submission" date="2018-11" db="EMBL/GenBank/DDBJ databases">
        <title>Sequencing the genomes of 1000 actinobacteria strains.</title>
        <authorList>
            <person name="Klenk H.-P."/>
        </authorList>
    </citation>
    <scope>NUCLEOTIDE SEQUENCE [LARGE SCALE GENOMIC DNA]</scope>
    <source>
        <strain evidence="4 5">DSM 44254</strain>
    </source>
</reference>
<feature type="chain" id="PRO_5039552913" evidence="2">
    <location>
        <begin position="20"/>
        <end position="283"/>
    </location>
</feature>
<gene>
    <name evidence="4" type="ORF">EDD29_8713</name>
</gene>
<dbReference type="Proteomes" id="UP000272400">
    <property type="component" value="Unassembled WGS sequence"/>
</dbReference>
<dbReference type="Pfam" id="PF09587">
    <property type="entry name" value="PGA_cap"/>
    <property type="match status" value="1"/>
</dbReference>
<dbReference type="AlphaFoldDB" id="A0A3N1DBS4"/>
<accession>A0A3N1DBS4</accession>
<dbReference type="PANTHER" id="PTHR33393:SF13">
    <property type="entry name" value="PGA BIOSYNTHESIS PROTEIN CAPA"/>
    <property type="match status" value="1"/>
</dbReference>
<dbReference type="PANTHER" id="PTHR33393">
    <property type="entry name" value="POLYGLUTAMINE SYNTHESIS ACCESSORY PROTEIN RV0574C-RELATED"/>
    <property type="match status" value="1"/>
</dbReference>
<organism evidence="4 5">
    <name type="scientific">Actinocorallia herbida</name>
    <dbReference type="NCBI Taxonomy" id="58109"/>
    <lineage>
        <taxon>Bacteria</taxon>
        <taxon>Bacillati</taxon>
        <taxon>Actinomycetota</taxon>
        <taxon>Actinomycetes</taxon>
        <taxon>Streptosporangiales</taxon>
        <taxon>Thermomonosporaceae</taxon>
        <taxon>Actinocorallia</taxon>
    </lineage>
</organism>
<comment type="caution">
    <text evidence="4">The sequence shown here is derived from an EMBL/GenBank/DDBJ whole genome shotgun (WGS) entry which is preliminary data.</text>
</comment>
<evidence type="ECO:0000313" key="4">
    <source>
        <dbReference type="EMBL" id="ROO90971.1"/>
    </source>
</evidence>
<evidence type="ECO:0000259" key="3">
    <source>
        <dbReference type="SMART" id="SM00854"/>
    </source>
</evidence>
<proteinExistence type="inferred from homology"/>